<feature type="region of interest" description="Disordered" evidence="3">
    <location>
        <begin position="55"/>
        <end position="157"/>
    </location>
</feature>
<accession>A0A8I6S2G3</accession>
<dbReference type="PANTHER" id="PTHR22741">
    <property type="entry name" value="P140CAP/SNIP-RELATED"/>
    <property type="match status" value="1"/>
</dbReference>
<feature type="domain" description="Actin interacting protein 3-like C-terminal" evidence="4">
    <location>
        <begin position="643"/>
        <end position="878"/>
    </location>
</feature>
<feature type="region of interest" description="Disordered" evidence="3">
    <location>
        <begin position="564"/>
        <end position="672"/>
    </location>
</feature>
<dbReference type="InterPro" id="IPR051825">
    <property type="entry name" value="SRCIN1"/>
</dbReference>
<dbReference type="Pfam" id="PF03915">
    <property type="entry name" value="AIP3"/>
    <property type="match status" value="2"/>
</dbReference>
<dbReference type="Proteomes" id="UP000494040">
    <property type="component" value="Unassembled WGS sequence"/>
</dbReference>
<feature type="region of interest" description="Disordered" evidence="3">
    <location>
        <begin position="1"/>
        <end position="22"/>
    </location>
</feature>
<feature type="region of interest" description="Disordered" evidence="3">
    <location>
        <begin position="172"/>
        <end position="196"/>
    </location>
</feature>
<protein>
    <recommendedName>
        <fullName evidence="4">Actin interacting protein 3-like C-terminal domain-containing protein</fullName>
    </recommendedName>
</protein>
<feature type="coiled-coil region" evidence="2">
    <location>
        <begin position="990"/>
        <end position="1017"/>
    </location>
</feature>
<dbReference type="KEGG" id="clec:106670817"/>
<feature type="coiled-coil region" evidence="2">
    <location>
        <begin position="682"/>
        <end position="709"/>
    </location>
</feature>
<feature type="region of interest" description="Disordered" evidence="3">
    <location>
        <begin position="875"/>
        <end position="987"/>
    </location>
</feature>
<evidence type="ECO:0000256" key="3">
    <source>
        <dbReference type="SAM" id="MobiDB-lite"/>
    </source>
</evidence>
<feature type="region of interest" description="Disordered" evidence="3">
    <location>
        <begin position="359"/>
        <end position="450"/>
    </location>
</feature>
<dbReference type="GeneID" id="106670817"/>
<keyword evidence="1 2" id="KW-0175">Coiled coil</keyword>
<feature type="domain" description="Actin interacting protein 3-like C-terminal" evidence="4">
    <location>
        <begin position="239"/>
        <end position="316"/>
    </location>
</feature>
<evidence type="ECO:0000256" key="1">
    <source>
        <dbReference type="ARBA" id="ARBA00023054"/>
    </source>
</evidence>
<feature type="coiled-coil region" evidence="2">
    <location>
        <begin position="513"/>
        <end position="540"/>
    </location>
</feature>
<dbReference type="Gene3D" id="1.20.58.1540">
    <property type="entry name" value="Actin interacting protein 3, C-terminal domain"/>
    <property type="match status" value="1"/>
</dbReference>
<dbReference type="EnsemblMetazoa" id="XM_014401428.2">
    <property type="protein sequence ID" value="XP_014256914.1"/>
    <property type="gene ID" value="LOC106670817"/>
</dbReference>
<evidence type="ECO:0000259" key="4">
    <source>
        <dbReference type="Pfam" id="PF03915"/>
    </source>
</evidence>
<feature type="compositionally biased region" description="Basic and acidic residues" evidence="3">
    <location>
        <begin position="144"/>
        <end position="157"/>
    </location>
</feature>
<feature type="compositionally biased region" description="Basic and acidic residues" evidence="3">
    <location>
        <begin position="96"/>
        <end position="111"/>
    </location>
</feature>
<name>A0A8I6S2G3_CIMLE</name>
<organism evidence="5 6">
    <name type="scientific">Cimex lectularius</name>
    <name type="common">Bed bug</name>
    <name type="synonym">Acanthia lectularia</name>
    <dbReference type="NCBI Taxonomy" id="79782"/>
    <lineage>
        <taxon>Eukaryota</taxon>
        <taxon>Metazoa</taxon>
        <taxon>Ecdysozoa</taxon>
        <taxon>Arthropoda</taxon>
        <taxon>Hexapoda</taxon>
        <taxon>Insecta</taxon>
        <taxon>Pterygota</taxon>
        <taxon>Neoptera</taxon>
        <taxon>Paraneoptera</taxon>
        <taxon>Hemiptera</taxon>
        <taxon>Heteroptera</taxon>
        <taxon>Panheteroptera</taxon>
        <taxon>Cimicomorpha</taxon>
        <taxon>Cimicidae</taxon>
        <taxon>Cimex</taxon>
    </lineage>
</organism>
<dbReference type="OMA" id="MSEPDMP"/>
<proteinExistence type="predicted"/>
<evidence type="ECO:0000256" key="2">
    <source>
        <dbReference type="SAM" id="Coils"/>
    </source>
</evidence>
<dbReference type="GO" id="GO:0005737">
    <property type="term" value="C:cytoplasm"/>
    <property type="evidence" value="ECO:0007669"/>
    <property type="project" value="TreeGrafter"/>
</dbReference>
<dbReference type="RefSeq" id="XP_014256914.1">
    <property type="nucleotide sequence ID" value="XM_014401428.2"/>
</dbReference>
<keyword evidence="6" id="KW-1185">Reference proteome</keyword>
<dbReference type="AlphaFoldDB" id="A0A8I6S2G3"/>
<feature type="compositionally biased region" description="Gly residues" evidence="3">
    <location>
        <begin position="390"/>
        <end position="408"/>
    </location>
</feature>
<feature type="compositionally biased region" description="Pro residues" evidence="3">
    <location>
        <begin position="883"/>
        <end position="893"/>
    </location>
</feature>
<feature type="compositionally biased region" description="Basic and acidic residues" evidence="3">
    <location>
        <begin position="55"/>
        <end position="67"/>
    </location>
</feature>
<dbReference type="InterPro" id="IPR022782">
    <property type="entry name" value="AIP3-like_C"/>
</dbReference>
<sequence length="1079" mass="118710">MSIDETSRNGGGSTAKRRGPLRRFLSLGTKRETAFLPSPSHTKASIPDTSLVLEERREQMKDPDWKRSARFRFPPLSPKRVSFLPSPSDTDSEYEVIGRFRKEEWSGDGKGGRSTSSADTSGRLEEEGGGGGGGGGGGRTRAGRTRDMEMRRHTLSAPDHRYTVRAMDLEMGSKANRRKSPQPRGYPPPPNMLLDDDPGIMSEVETSSTGFRRGNKQRSSLPVVRTPSKTLERPLGLVFLQYRSETKRALLPNEITSIDTVKALFVRSFPKQLTMEYMESPHVKIYIHDSSKDMFYELEDLRSHLRDIRDRSVLRLFESDDVVGTGGGLGLGIMGSGPIPTWDQDQSYFSEPEFDSEYHHQHIHKTKGSKSSVGGHSGPPYYMTHSFPPGGSGGGTLPRGGSSGGGGSSLLRPYASSAKQTSSVDGYMSSPERSSVTPRGYTGQGFTPGSGYEEPYYAGYTPRTGAITPVIDEEASDTEGMEDAYVSATGVPGYKVRGGAGTSFPPPVVPQALDQTRLRVEHMERQLASLTGLVQKALNQQQPSGCSTPQPQVQPQTHIYHRSSSVTDEYDKQSSSSSASLPDDTYLRSDTKPPKLGRDKSVSFEKSVSFSDEPPDMNSPKQHSPQHSADTKPTKPAIKSSTLPRMSSQDRDRHKPTPPPKPVSLSPGQYESRNVYRDLQLTAEMYNHLRGLQRKAKDLRQEVRNLRRMSQTQAHTVRETIRDAFLKIRSVLVSAGGEGLWSPAGDETRLRVNREGDLYRQQMIRLESDLTELEGTVEELRGNVINRKTRVNMSDVEAMALVLSKSSKTVAELKLRFPSLQDAIKSLISQEMEKVVSEEKFLKEEPERLESALRRCKKLTGTLVTLKRLASVQEQRLPDTRLSPPPDEMPPVTPTSGKETCGGEEEEQFCGESSGGPASRPENPLDALLDELQSFSKGGTAPQPGTGSLRRLHSYPSDQKALPPAPPPRTSSKSPSESSSTESVVPVSRQQLLEQKHQELLRKQRALQEQYTRLQSLQRAPPPDLLQLKKTGSESNLLGKMGLTLAPTGSLSHLAATTSSGSLTTNTTTTSKIYETDIL</sequence>
<evidence type="ECO:0000313" key="6">
    <source>
        <dbReference type="Proteomes" id="UP000494040"/>
    </source>
</evidence>
<dbReference type="OrthoDB" id="6022652at2759"/>
<dbReference type="PANTHER" id="PTHR22741:SF10">
    <property type="entry name" value="COILED-COIL DOMAIN-CONTAINING PROTEIN CG32809"/>
    <property type="match status" value="1"/>
</dbReference>
<feature type="compositionally biased region" description="Gly residues" evidence="3">
    <location>
        <begin position="129"/>
        <end position="140"/>
    </location>
</feature>
<evidence type="ECO:0000313" key="5">
    <source>
        <dbReference type="EnsemblMetazoa" id="XP_014256914.1"/>
    </source>
</evidence>
<feature type="compositionally biased region" description="Basic and acidic residues" evidence="3">
    <location>
        <begin position="585"/>
        <end position="603"/>
    </location>
</feature>
<feature type="compositionally biased region" description="Low complexity" evidence="3">
    <location>
        <begin position="970"/>
        <end position="987"/>
    </location>
</feature>
<reference evidence="5" key="1">
    <citation type="submission" date="2022-01" db="UniProtKB">
        <authorList>
            <consortium name="EnsemblMetazoa"/>
        </authorList>
    </citation>
    <scope>IDENTIFICATION</scope>
</reference>
<feature type="compositionally biased region" description="Polar residues" evidence="3">
    <location>
        <begin position="619"/>
        <end position="628"/>
    </location>
</feature>